<evidence type="ECO:0000256" key="3">
    <source>
        <dbReference type="ARBA" id="ARBA00022896"/>
    </source>
</evidence>
<evidence type="ECO:0000313" key="7">
    <source>
        <dbReference type="Proteomes" id="UP001152320"/>
    </source>
</evidence>
<dbReference type="InterPro" id="IPR045054">
    <property type="entry name" value="P4HA-like"/>
</dbReference>
<dbReference type="PROSITE" id="PS00018">
    <property type="entry name" value="EF_HAND_1"/>
    <property type="match status" value="1"/>
</dbReference>
<dbReference type="InterPro" id="IPR018247">
    <property type="entry name" value="EF_Hand_1_Ca_BS"/>
</dbReference>
<proteinExistence type="predicted"/>
<dbReference type="EMBL" id="JAIZAY010000006">
    <property type="protein sequence ID" value="KAJ8039627.1"/>
    <property type="molecule type" value="Genomic_DNA"/>
</dbReference>
<dbReference type="GO" id="GO:0031418">
    <property type="term" value="F:L-ascorbic acid binding"/>
    <property type="evidence" value="ECO:0007669"/>
    <property type="project" value="UniProtKB-KW"/>
</dbReference>
<dbReference type="InterPro" id="IPR002048">
    <property type="entry name" value="EF_hand_dom"/>
</dbReference>
<evidence type="ECO:0000256" key="2">
    <source>
        <dbReference type="ARBA" id="ARBA00022837"/>
    </source>
</evidence>
<dbReference type="Gene3D" id="2.60.120.620">
    <property type="entry name" value="q2cbj1_9rhob like domain"/>
    <property type="match status" value="1"/>
</dbReference>
<protein>
    <submittedName>
        <fullName evidence="6">Transmembrane prolyl 4-hydroxylase</fullName>
    </submittedName>
</protein>
<evidence type="ECO:0000259" key="5">
    <source>
        <dbReference type="PROSITE" id="PS50222"/>
    </source>
</evidence>
<keyword evidence="1" id="KW-0479">Metal-binding</keyword>
<keyword evidence="6" id="KW-0472">Membrane</keyword>
<dbReference type="PANTHER" id="PTHR10869">
    <property type="entry name" value="PROLYL 4-HYDROXYLASE ALPHA SUBUNIT"/>
    <property type="match status" value="1"/>
</dbReference>
<evidence type="ECO:0000256" key="1">
    <source>
        <dbReference type="ARBA" id="ARBA00022723"/>
    </source>
</evidence>
<keyword evidence="7" id="KW-1185">Reference proteome</keyword>
<evidence type="ECO:0000256" key="4">
    <source>
        <dbReference type="ARBA" id="ARBA00023004"/>
    </source>
</evidence>
<gene>
    <name evidence="6" type="ORF">HOLleu_13680</name>
</gene>
<feature type="domain" description="EF-hand" evidence="5">
    <location>
        <begin position="152"/>
        <end position="187"/>
    </location>
</feature>
<dbReference type="PROSITE" id="PS50222">
    <property type="entry name" value="EF_HAND_2"/>
    <property type="match status" value="1"/>
</dbReference>
<dbReference type="Gene3D" id="1.10.238.10">
    <property type="entry name" value="EF-hand"/>
    <property type="match status" value="1"/>
</dbReference>
<dbReference type="SMART" id="SM00054">
    <property type="entry name" value="EFh"/>
    <property type="match status" value="1"/>
</dbReference>
<dbReference type="SUPFAM" id="SSF47473">
    <property type="entry name" value="EF-hand"/>
    <property type="match status" value="1"/>
</dbReference>
<dbReference type="OrthoDB" id="420380at2759"/>
<dbReference type="GO" id="GO:0004656">
    <property type="term" value="F:procollagen-proline 4-dioxygenase activity"/>
    <property type="evidence" value="ECO:0007669"/>
    <property type="project" value="TreeGrafter"/>
</dbReference>
<evidence type="ECO:0000313" key="6">
    <source>
        <dbReference type="EMBL" id="KAJ8039627.1"/>
    </source>
</evidence>
<dbReference type="AlphaFoldDB" id="A0A9Q1H8G2"/>
<dbReference type="CDD" id="cd00051">
    <property type="entry name" value="EFh"/>
    <property type="match status" value="1"/>
</dbReference>
<keyword evidence="6" id="KW-0812">Transmembrane</keyword>
<organism evidence="6 7">
    <name type="scientific">Holothuria leucospilota</name>
    <name type="common">Black long sea cucumber</name>
    <name type="synonym">Mertensiothuria leucospilota</name>
    <dbReference type="NCBI Taxonomy" id="206669"/>
    <lineage>
        <taxon>Eukaryota</taxon>
        <taxon>Metazoa</taxon>
        <taxon>Echinodermata</taxon>
        <taxon>Eleutherozoa</taxon>
        <taxon>Echinozoa</taxon>
        <taxon>Holothuroidea</taxon>
        <taxon>Aspidochirotacea</taxon>
        <taxon>Aspidochirotida</taxon>
        <taxon>Holothuriidae</taxon>
        <taxon>Holothuria</taxon>
    </lineage>
</organism>
<dbReference type="Proteomes" id="UP001152320">
    <property type="component" value="Chromosome 6"/>
</dbReference>
<keyword evidence="4" id="KW-0408">Iron</keyword>
<name>A0A9Q1H8G2_HOLLE</name>
<dbReference type="PANTHER" id="PTHR10869:SF246">
    <property type="entry name" value="TRANSMEMBRANE PROLYL 4-HYDROXYLASE"/>
    <property type="match status" value="1"/>
</dbReference>
<accession>A0A9Q1H8G2</accession>
<dbReference type="Pfam" id="PF13499">
    <property type="entry name" value="EF-hand_7"/>
    <property type="match status" value="1"/>
</dbReference>
<dbReference type="GO" id="GO:0005783">
    <property type="term" value="C:endoplasmic reticulum"/>
    <property type="evidence" value="ECO:0007669"/>
    <property type="project" value="TreeGrafter"/>
</dbReference>
<comment type="caution">
    <text evidence="6">The sequence shown here is derived from an EMBL/GenBank/DDBJ whole genome shotgun (WGS) entry which is preliminary data.</text>
</comment>
<dbReference type="GO" id="GO:0005509">
    <property type="term" value="F:calcium ion binding"/>
    <property type="evidence" value="ECO:0007669"/>
    <property type="project" value="InterPro"/>
</dbReference>
<dbReference type="InterPro" id="IPR011992">
    <property type="entry name" value="EF-hand-dom_pair"/>
</dbReference>
<sequence>MTTRCKVFLDLHPRILPLLYVLVQCIGLVYSEVMTGSIGLDVSTTPDTTVAGKILAPNLDKEPKQPVKHRHTDRDERLKLAHIDPVEVGHVRQVELEPGKFYEMRTVAIKPPIFVIPNFLSDEECDQIVSLSRDAGLVTSVTRRKATRKKPLTDQTIKDAFVRFDTDGDGFINTREMKKLLKEVFHAEDLCYDELQFILTDALLDLNSDMKLDEEEFTRIPRAQNYISYLVKALKMRPMPTEIFKKLRKGQDRKSSQARLEHELYDPDRKLRKRLAALTQVPSNIVHTSELLHVVHYNRSGHYHGHTDSHYLTPDSVCEHSSHLYPNTSSGVPPKTRICR</sequence>
<keyword evidence="3" id="KW-0847">Vitamin C</keyword>
<keyword evidence="2" id="KW-0106">Calcium</keyword>
<reference evidence="6" key="1">
    <citation type="submission" date="2021-10" db="EMBL/GenBank/DDBJ databases">
        <title>Tropical sea cucumber genome reveals ecological adaptation and Cuvierian tubules defense mechanism.</title>
        <authorList>
            <person name="Chen T."/>
        </authorList>
    </citation>
    <scope>NUCLEOTIDE SEQUENCE</scope>
    <source>
        <strain evidence="6">Nanhai2018</strain>
        <tissue evidence="6">Muscle</tissue>
    </source>
</reference>